<feature type="compositionally biased region" description="Low complexity" evidence="1">
    <location>
        <begin position="1"/>
        <end position="16"/>
    </location>
</feature>
<gene>
    <name evidence="2" type="ORF">LCGC14_1669490</name>
</gene>
<dbReference type="Gene3D" id="2.60.120.1340">
    <property type="match status" value="1"/>
</dbReference>
<protein>
    <submittedName>
        <fullName evidence="2">Uncharacterized protein</fullName>
    </submittedName>
</protein>
<reference evidence="2" key="1">
    <citation type="journal article" date="2015" name="Nature">
        <title>Complex archaea that bridge the gap between prokaryotes and eukaryotes.</title>
        <authorList>
            <person name="Spang A."/>
            <person name="Saw J.H."/>
            <person name="Jorgensen S.L."/>
            <person name="Zaremba-Niedzwiedzka K."/>
            <person name="Martijn J."/>
            <person name="Lind A.E."/>
            <person name="van Eijk R."/>
            <person name="Schleper C."/>
            <person name="Guy L."/>
            <person name="Ettema T.J."/>
        </authorList>
    </citation>
    <scope>NUCLEOTIDE SEQUENCE</scope>
</reference>
<feature type="region of interest" description="Disordered" evidence="1">
    <location>
        <begin position="1"/>
        <end position="27"/>
    </location>
</feature>
<proteinExistence type="predicted"/>
<dbReference type="AlphaFoldDB" id="A0A0F9HRQ7"/>
<sequence>MPTNPYSSISISGYNSSPPPDDGSQTSANEVVWQKHLDKIGDPLKTLAEAIDAALVTSFGKVINTDADENNAMGGALSLTEKIFTIASGAITPTRSNVVLAAESGTTDTLDSMATGSVSDDCLLILSVDTGDTITINDAATGAGQIHLKDSADLILTGNDRLFLIRDGADWYEIARAVDSERIIQIVSTQTGAVATGSTPIPFDDTIPEITEGDEYMTLAITPASASNRLLIEVTCQAENGTAAARHIVAALFRDAITNALACVFLRVESDARPRAITFQHIMTAPSTSAMTFRVRIGMETSGTITFNGSGGARKYGGVLASSIVITEIGP</sequence>
<accession>A0A0F9HRQ7</accession>
<dbReference type="EMBL" id="LAZR01014308">
    <property type="protein sequence ID" value="KKM18061.1"/>
    <property type="molecule type" value="Genomic_DNA"/>
</dbReference>
<evidence type="ECO:0000256" key="1">
    <source>
        <dbReference type="SAM" id="MobiDB-lite"/>
    </source>
</evidence>
<comment type="caution">
    <text evidence="2">The sequence shown here is derived from an EMBL/GenBank/DDBJ whole genome shotgun (WGS) entry which is preliminary data.</text>
</comment>
<name>A0A0F9HRQ7_9ZZZZ</name>
<organism evidence="2">
    <name type="scientific">marine sediment metagenome</name>
    <dbReference type="NCBI Taxonomy" id="412755"/>
    <lineage>
        <taxon>unclassified sequences</taxon>
        <taxon>metagenomes</taxon>
        <taxon>ecological metagenomes</taxon>
    </lineage>
</organism>
<evidence type="ECO:0000313" key="2">
    <source>
        <dbReference type="EMBL" id="KKM18061.1"/>
    </source>
</evidence>